<sequence>MEDTLYDADASPTALPDLFDEPSFGFSPVHELPDLDMDDIPSAPSSPHSPLMQLIPDASDEMFEVPSDGTISPSLLGPPVPNDGLGLFVEPSGVDPPFARSPSPSDYELQLLEGQVDISSSGLPEDEYQTLRTYYDLVQLAETSARERENALDRRVKDISALLDPSKMVSDPAVMYMRRQELRQASEQRSEARRARKKEKHRLREIGAILDLKMDLDRSVFQGRGSMRSMPQLVANMVLKRRDSSRSLANRKTAAVGTRPTPSPLRASVVEDADFDIDVE</sequence>
<keyword evidence="2" id="KW-1185">Reference proteome</keyword>
<evidence type="ECO:0000313" key="2">
    <source>
        <dbReference type="Proteomes" id="UP001055072"/>
    </source>
</evidence>
<gene>
    <name evidence="1" type="ORF">BDY19DRAFT_895698</name>
</gene>
<accession>A0ACB8TV82</accession>
<protein>
    <submittedName>
        <fullName evidence="1">Uncharacterized protein</fullName>
    </submittedName>
</protein>
<organism evidence="1 2">
    <name type="scientific">Irpex rosettiformis</name>
    <dbReference type="NCBI Taxonomy" id="378272"/>
    <lineage>
        <taxon>Eukaryota</taxon>
        <taxon>Fungi</taxon>
        <taxon>Dikarya</taxon>
        <taxon>Basidiomycota</taxon>
        <taxon>Agaricomycotina</taxon>
        <taxon>Agaricomycetes</taxon>
        <taxon>Polyporales</taxon>
        <taxon>Irpicaceae</taxon>
        <taxon>Irpex</taxon>
    </lineage>
</organism>
<dbReference type="Proteomes" id="UP001055072">
    <property type="component" value="Unassembled WGS sequence"/>
</dbReference>
<reference evidence="1" key="1">
    <citation type="journal article" date="2021" name="Environ. Microbiol.">
        <title>Gene family expansions and transcriptome signatures uncover fungal adaptations to wood decay.</title>
        <authorList>
            <person name="Hage H."/>
            <person name="Miyauchi S."/>
            <person name="Viragh M."/>
            <person name="Drula E."/>
            <person name="Min B."/>
            <person name="Chaduli D."/>
            <person name="Navarro D."/>
            <person name="Favel A."/>
            <person name="Norest M."/>
            <person name="Lesage-Meessen L."/>
            <person name="Balint B."/>
            <person name="Merenyi Z."/>
            <person name="de Eugenio L."/>
            <person name="Morin E."/>
            <person name="Martinez A.T."/>
            <person name="Baldrian P."/>
            <person name="Stursova M."/>
            <person name="Martinez M.J."/>
            <person name="Novotny C."/>
            <person name="Magnuson J.K."/>
            <person name="Spatafora J.W."/>
            <person name="Maurice S."/>
            <person name="Pangilinan J."/>
            <person name="Andreopoulos W."/>
            <person name="LaButti K."/>
            <person name="Hundley H."/>
            <person name="Na H."/>
            <person name="Kuo A."/>
            <person name="Barry K."/>
            <person name="Lipzen A."/>
            <person name="Henrissat B."/>
            <person name="Riley R."/>
            <person name="Ahrendt S."/>
            <person name="Nagy L.G."/>
            <person name="Grigoriev I.V."/>
            <person name="Martin F."/>
            <person name="Rosso M.N."/>
        </authorList>
    </citation>
    <scope>NUCLEOTIDE SEQUENCE</scope>
    <source>
        <strain evidence="1">CBS 384.51</strain>
    </source>
</reference>
<evidence type="ECO:0000313" key="1">
    <source>
        <dbReference type="EMBL" id="KAI0085890.1"/>
    </source>
</evidence>
<comment type="caution">
    <text evidence="1">The sequence shown here is derived from an EMBL/GenBank/DDBJ whole genome shotgun (WGS) entry which is preliminary data.</text>
</comment>
<name>A0ACB8TV82_9APHY</name>
<dbReference type="EMBL" id="MU274927">
    <property type="protein sequence ID" value="KAI0085890.1"/>
    <property type="molecule type" value="Genomic_DNA"/>
</dbReference>
<proteinExistence type="predicted"/>